<dbReference type="EMBL" id="KX857216">
    <property type="protein sequence ID" value="ARF02804.1"/>
    <property type="molecule type" value="Genomic_DNA"/>
</dbReference>
<gene>
    <name evidence="1" type="primary">SWPV1-243</name>
</gene>
<sequence length="119" mass="14119">MEAIKVMRDIKKGKDITPSMVEIFIDSLDIRTVVNKPLPIILDSKTITDKKLIYSEDYIYKMIQLFYGYTPKIIKKKEFFNIMSRRIMSPPTDFMNKLFGKEIQIDINTFVKRFLNELN</sequence>
<reference evidence="1 2" key="1">
    <citation type="journal article" date="2017" name="BMC Genomics">
        <title>Genomic characterization of two novel pathogenic avipoxviruses isolated from pacific shearwaters (Ardenna spp.).</title>
        <authorList>
            <person name="Sarker S."/>
            <person name="Das S."/>
            <person name="Lavers J.L."/>
            <person name="Hutton I."/>
            <person name="Helbig K."/>
            <person name="Imbery J."/>
            <person name="Upton C."/>
            <person name="Raidal S.R."/>
        </authorList>
    </citation>
    <scope>NUCLEOTIDE SEQUENCE [LARGE SCALE GENOMIC DNA]</scope>
    <source>
        <strain evidence="1 2">SWPV-1</strain>
    </source>
</reference>
<accession>A0A1V0S851</accession>
<protein>
    <submittedName>
        <fullName evidence="1">SWPV1-243</fullName>
    </submittedName>
</protein>
<evidence type="ECO:0000313" key="2">
    <source>
        <dbReference type="Proteomes" id="UP000315116"/>
    </source>
</evidence>
<dbReference type="Proteomes" id="UP000315116">
    <property type="component" value="Segment"/>
</dbReference>
<organism evidence="1 2">
    <name type="scientific">Shearwaterpox virus</name>
    <dbReference type="NCBI Taxonomy" id="1974596"/>
    <lineage>
        <taxon>Viruses</taxon>
        <taxon>Varidnaviria</taxon>
        <taxon>Bamfordvirae</taxon>
        <taxon>Nucleocytoviricota</taxon>
        <taxon>Pokkesviricetes</taxon>
        <taxon>Chitovirales</taxon>
        <taxon>Poxviridae</taxon>
        <taxon>Chordopoxvirinae</taxon>
        <taxon>Avipoxvirus</taxon>
        <taxon>Avipoxvirus canarypox</taxon>
        <taxon>Canarypox virus</taxon>
    </lineage>
</organism>
<name>A0A1V0S851_CNPV</name>
<evidence type="ECO:0000313" key="1">
    <source>
        <dbReference type="EMBL" id="ARF02804.1"/>
    </source>
</evidence>
<proteinExistence type="predicted"/>